<organism evidence="3 4">
    <name type="scientific">Bremerella volcania</name>
    <dbReference type="NCBI Taxonomy" id="2527984"/>
    <lineage>
        <taxon>Bacteria</taxon>
        <taxon>Pseudomonadati</taxon>
        <taxon>Planctomycetota</taxon>
        <taxon>Planctomycetia</taxon>
        <taxon>Pirellulales</taxon>
        <taxon>Pirellulaceae</taxon>
        <taxon>Bremerella</taxon>
    </lineage>
</organism>
<reference evidence="4" key="1">
    <citation type="submission" date="2019-02" db="EMBL/GenBank/DDBJ databases">
        <title>Deep-cultivation of Planctomycetes and their phenomic and genomic characterization uncovers novel biology.</title>
        <authorList>
            <person name="Wiegand S."/>
            <person name="Jogler M."/>
            <person name="Boedeker C."/>
            <person name="Pinto D."/>
            <person name="Vollmers J."/>
            <person name="Rivas-Marin E."/>
            <person name="Kohn T."/>
            <person name="Peeters S.H."/>
            <person name="Heuer A."/>
            <person name="Rast P."/>
            <person name="Oberbeckmann S."/>
            <person name="Bunk B."/>
            <person name="Jeske O."/>
            <person name="Meyerdierks A."/>
            <person name="Storesund J.E."/>
            <person name="Kallscheuer N."/>
            <person name="Luecker S."/>
            <person name="Lage O.M."/>
            <person name="Pohl T."/>
            <person name="Merkel B.J."/>
            <person name="Hornburger P."/>
            <person name="Mueller R.-W."/>
            <person name="Bruemmer F."/>
            <person name="Labrenz M."/>
            <person name="Spormann A.M."/>
            <person name="Op den Camp H."/>
            <person name="Overmann J."/>
            <person name="Amann R."/>
            <person name="Jetten M.S.M."/>
            <person name="Mascher T."/>
            <person name="Medema M.H."/>
            <person name="Devos D.P."/>
            <person name="Kaster A.-K."/>
            <person name="Ovreas L."/>
            <person name="Rohde M."/>
            <person name="Galperin M.Y."/>
            <person name="Jogler C."/>
        </authorList>
    </citation>
    <scope>NUCLEOTIDE SEQUENCE [LARGE SCALE GENOMIC DNA]</scope>
    <source>
        <strain evidence="4">Pan97</strain>
    </source>
</reference>
<gene>
    <name evidence="2" type="ORF">Pan97_16020</name>
    <name evidence="3" type="ORF">Pan97_16210</name>
</gene>
<protein>
    <submittedName>
        <fullName evidence="3">Uncharacterized protein</fullName>
    </submittedName>
</protein>
<keyword evidence="4" id="KW-1185">Reference proteome</keyword>
<evidence type="ECO:0000313" key="4">
    <source>
        <dbReference type="Proteomes" id="UP000318626"/>
    </source>
</evidence>
<proteinExistence type="predicted"/>
<dbReference type="EMBL" id="CP036289">
    <property type="protein sequence ID" value="QDU74610.1"/>
    <property type="molecule type" value="Genomic_DNA"/>
</dbReference>
<dbReference type="KEGG" id="bvo:Pan97_16210"/>
<evidence type="ECO:0000256" key="1">
    <source>
        <dbReference type="SAM" id="MobiDB-lite"/>
    </source>
</evidence>
<feature type="region of interest" description="Disordered" evidence="1">
    <location>
        <begin position="21"/>
        <end position="60"/>
    </location>
</feature>
<dbReference type="Proteomes" id="UP000318626">
    <property type="component" value="Chromosome"/>
</dbReference>
<name>A0A518C5V7_9BACT</name>
<reference evidence="3" key="2">
    <citation type="journal article" date="2020" name="Antonie Van Leeuwenhoek">
        <title>Description of the novel planctomycetal genus Bremerella, containing Bremerella volcania sp. nov., isolated from an active volcanic site, and reclassification of Blastopirellula cremea as Bremerella cremea comb. nov.</title>
        <authorList>
            <person name="Rensink S."/>
            <person name="Wiegand S."/>
            <person name="Kallscheuer N."/>
            <person name="Rast P."/>
            <person name="Peeters S.H."/>
            <person name="Heuer A."/>
            <person name="Boedeker C."/>
            <person name="Jetten M.S.M."/>
            <person name="Rohde M."/>
            <person name="Jogler M."/>
            <person name="Jogler C."/>
        </authorList>
    </citation>
    <scope>NUCLEOTIDE SEQUENCE</scope>
    <source>
        <strain evidence="3">Pan97</strain>
    </source>
</reference>
<dbReference type="EMBL" id="CP036289">
    <property type="protein sequence ID" value="QDU74592.1"/>
    <property type="molecule type" value="Genomic_DNA"/>
</dbReference>
<dbReference type="KEGG" id="bvo:Pan97_16020"/>
<evidence type="ECO:0000313" key="2">
    <source>
        <dbReference type="EMBL" id="QDU74592.1"/>
    </source>
</evidence>
<accession>A0A518C5V7</accession>
<dbReference type="AlphaFoldDB" id="A0A518C5V7"/>
<evidence type="ECO:0000313" key="3">
    <source>
        <dbReference type="EMBL" id="QDU74610.1"/>
    </source>
</evidence>
<sequence length="90" mass="9573">MSPAFPLPADAQARRVMLSKLSAGRSRSPRHGINDNRRQLPLTEANGIAGGDDCGTASDDYQRDALPTAAALAEAELLLAEIRQTKEDVA</sequence>